<dbReference type="OrthoDB" id="2758168at2759"/>
<dbReference type="InParanoid" id="A0A401H0X8"/>
<evidence type="ECO:0000313" key="1">
    <source>
        <dbReference type="EMBL" id="GBE88081.1"/>
    </source>
</evidence>
<protein>
    <submittedName>
        <fullName evidence="1">Uncharacterized protein</fullName>
    </submittedName>
</protein>
<evidence type="ECO:0000313" key="2">
    <source>
        <dbReference type="Proteomes" id="UP000287166"/>
    </source>
</evidence>
<dbReference type="Proteomes" id="UP000287166">
    <property type="component" value="Unassembled WGS sequence"/>
</dbReference>
<dbReference type="RefSeq" id="XP_027618994.1">
    <property type="nucleotide sequence ID" value="XM_027763193.1"/>
</dbReference>
<keyword evidence="2" id="KW-1185">Reference proteome</keyword>
<sequence length="163" mass="18789">MRALLLRDGLVTPDLVDRCIRLYAKDRLLQRSQILHSLDDTIWVDLGRQAPTYHLLLGQDELYRFELARVFYDSRSGKVTAPYTGSAFCRFERTDDKPPRLSLRILKILEPVKCVDPSYDGWVSMPREGELHVRDHQVWTVDLAAKSAPLAAVRRALQVEREA</sequence>
<accession>A0A401H0X8</accession>
<dbReference type="EMBL" id="BFAD01000012">
    <property type="protein sequence ID" value="GBE88081.1"/>
    <property type="molecule type" value="Genomic_DNA"/>
</dbReference>
<organism evidence="1 2">
    <name type="scientific">Sparassis crispa</name>
    <dbReference type="NCBI Taxonomy" id="139825"/>
    <lineage>
        <taxon>Eukaryota</taxon>
        <taxon>Fungi</taxon>
        <taxon>Dikarya</taxon>
        <taxon>Basidiomycota</taxon>
        <taxon>Agaricomycotina</taxon>
        <taxon>Agaricomycetes</taxon>
        <taxon>Polyporales</taxon>
        <taxon>Sparassidaceae</taxon>
        <taxon>Sparassis</taxon>
    </lineage>
</organism>
<dbReference type="GeneID" id="38784998"/>
<name>A0A401H0X8_9APHY</name>
<dbReference type="AlphaFoldDB" id="A0A401H0X8"/>
<proteinExistence type="predicted"/>
<reference evidence="1 2" key="1">
    <citation type="journal article" date="2018" name="Sci. Rep.">
        <title>Genome sequence of the cauliflower mushroom Sparassis crispa (Hanabiratake) and its association with beneficial usage.</title>
        <authorList>
            <person name="Kiyama R."/>
            <person name="Furutani Y."/>
            <person name="Kawaguchi K."/>
            <person name="Nakanishi T."/>
        </authorList>
    </citation>
    <scope>NUCLEOTIDE SEQUENCE [LARGE SCALE GENOMIC DNA]</scope>
</reference>
<comment type="caution">
    <text evidence="1">The sequence shown here is derived from an EMBL/GenBank/DDBJ whole genome shotgun (WGS) entry which is preliminary data.</text>
</comment>
<gene>
    <name evidence="1" type="ORF">SCP_1203100</name>
</gene>